<comment type="subunit">
    <text evidence="2">Monomer.</text>
</comment>
<evidence type="ECO:0000256" key="9">
    <source>
        <dbReference type="ARBA" id="ARBA00049244"/>
    </source>
</evidence>
<dbReference type="PANTHER" id="PTHR11076:SF34">
    <property type="entry name" value="PROTEIN UMUC"/>
    <property type="match status" value="1"/>
</dbReference>
<dbReference type="InterPro" id="IPR050116">
    <property type="entry name" value="DNA_polymerase-Y"/>
</dbReference>
<keyword evidence="6" id="KW-0234">DNA repair</keyword>
<gene>
    <name evidence="12" type="ORF">KZ820_20785</name>
</gene>
<name>A0ABS7BUB0_9SPHN</name>
<dbReference type="InterPro" id="IPR025188">
    <property type="entry name" value="DUF4113"/>
</dbReference>
<dbReference type="PROSITE" id="PS50173">
    <property type="entry name" value="UMUC"/>
    <property type="match status" value="1"/>
</dbReference>
<evidence type="ECO:0000256" key="8">
    <source>
        <dbReference type="ARBA" id="ARBA00025589"/>
    </source>
</evidence>
<dbReference type="EMBL" id="JAHXZN010000016">
    <property type="protein sequence ID" value="MBW6533185.1"/>
    <property type="molecule type" value="Genomic_DNA"/>
</dbReference>
<keyword evidence="5" id="KW-0741">SOS mutagenesis</keyword>
<accession>A0ABS7BUB0</accession>
<keyword evidence="13" id="KW-1185">Reference proteome</keyword>
<dbReference type="InterPro" id="IPR001126">
    <property type="entry name" value="UmuC"/>
</dbReference>
<sequence length="420" mass="45979">MTWAIVDISNFYVSAERVFDPSLRRVPVIVLSNNDGCAIARSEESKALHIKMGDPLFLLRDTIRKHGIQVRSSNYELYADLNRRFNMVLAEHSDTVEIYSIDESFFRLPLLANGRGDVRAAHKVRASILRTVGLPTRIGLGPTRALSKVANALAKATEKVWNGVVDLHDEELRRRLFAEWPVGEVWGIGKALTASLQRLGVRTAGDLAAMEPAVARDVGTVVLERLVRELNGIECDDFKPEPDAMKATAVTRQFGAPVTSVDDLREAMARRAGRAAEKIRARGLVAQRLIAFAHGSKHRPNPPSASRSVRLSPASNDPRVIIAHTSRMVDQMFVQGGVYTKCGVLLEELTPEGAAQADLFAQPDPRAPALLAALDGINARFGRDTIKIAAQGCGAKPSDTRRSQKSPSWTTNFAEIPVAR</sequence>
<organism evidence="12 13">
    <name type="scientific">Sphingomonas citri</name>
    <dbReference type="NCBI Taxonomy" id="2862499"/>
    <lineage>
        <taxon>Bacteria</taxon>
        <taxon>Pseudomonadati</taxon>
        <taxon>Pseudomonadota</taxon>
        <taxon>Alphaproteobacteria</taxon>
        <taxon>Sphingomonadales</taxon>
        <taxon>Sphingomonadaceae</taxon>
        <taxon>Sphingomonas</taxon>
    </lineage>
</organism>
<dbReference type="CDD" id="cd01700">
    <property type="entry name" value="PolY_Pol_V_umuC"/>
    <property type="match status" value="1"/>
</dbReference>
<dbReference type="Gene3D" id="3.30.70.270">
    <property type="match status" value="1"/>
</dbReference>
<dbReference type="Gene3D" id="1.10.150.20">
    <property type="entry name" value="5' to 3' exonuclease, C-terminal subdomain"/>
    <property type="match status" value="1"/>
</dbReference>
<dbReference type="InterPro" id="IPR017961">
    <property type="entry name" value="DNA_pol_Y-fam_little_finger"/>
</dbReference>
<evidence type="ECO:0000313" key="12">
    <source>
        <dbReference type="EMBL" id="MBW6533185.1"/>
    </source>
</evidence>
<evidence type="ECO:0000256" key="2">
    <source>
        <dbReference type="ARBA" id="ARBA00011245"/>
    </source>
</evidence>
<dbReference type="Gene3D" id="3.40.1170.60">
    <property type="match status" value="1"/>
</dbReference>
<comment type="catalytic activity">
    <reaction evidence="9">
        <text>DNA(n) + a 2'-deoxyribonucleoside 5'-triphosphate = DNA(n+1) + diphosphate</text>
        <dbReference type="Rhea" id="RHEA:22508"/>
        <dbReference type="Rhea" id="RHEA-COMP:17339"/>
        <dbReference type="Rhea" id="RHEA-COMP:17340"/>
        <dbReference type="ChEBI" id="CHEBI:33019"/>
        <dbReference type="ChEBI" id="CHEBI:61560"/>
        <dbReference type="ChEBI" id="CHEBI:173112"/>
        <dbReference type="EC" id="2.7.7.7"/>
    </reaction>
</comment>
<dbReference type="PANTHER" id="PTHR11076">
    <property type="entry name" value="DNA REPAIR POLYMERASE UMUC / TRANSFERASE FAMILY MEMBER"/>
    <property type="match status" value="1"/>
</dbReference>
<feature type="region of interest" description="Disordered" evidence="10">
    <location>
        <begin position="392"/>
        <end position="411"/>
    </location>
</feature>
<dbReference type="Pfam" id="PF11799">
    <property type="entry name" value="IMS_C"/>
    <property type="match status" value="1"/>
</dbReference>
<dbReference type="Proteomes" id="UP000759103">
    <property type="component" value="Unassembled WGS sequence"/>
</dbReference>
<proteinExistence type="inferred from homology"/>
<evidence type="ECO:0000259" key="11">
    <source>
        <dbReference type="PROSITE" id="PS50173"/>
    </source>
</evidence>
<comment type="function">
    <text evidence="8">Poorly processive, error-prone DNA polymerase involved in untargeted mutagenesis. Copies undamaged DNA at stalled replication forks, which arise in vivo from mismatched or misaligned primer ends. These misaligned primers can be extended by PolIV. Exhibits no 3'-5' exonuclease (proofreading) activity. May be involved in translesional synthesis, in conjunction with the beta clamp from PolIII.</text>
</comment>
<dbReference type="Pfam" id="PF00817">
    <property type="entry name" value="IMS"/>
    <property type="match status" value="1"/>
</dbReference>
<dbReference type="RefSeq" id="WP_219750710.1">
    <property type="nucleotide sequence ID" value="NZ_JAHXZN010000016.1"/>
</dbReference>
<evidence type="ECO:0000256" key="7">
    <source>
        <dbReference type="ARBA" id="ARBA00023236"/>
    </source>
</evidence>
<evidence type="ECO:0000256" key="3">
    <source>
        <dbReference type="ARBA" id="ARBA00012417"/>
    </source>
</evidence>
<evidence type="ECO:0000256" key="6">
    <source>
        <dbReference type="ARBA" id="ARBA00023204"/>
    </source>
</evidence>
<evidence type="ECO:0000256" key="1">
    <source>
        <dbReference type="ARBA" id="ARBA00010945"/>
    </source>
</evidence>
<evidence type="ECO:0000256" key="4">
    <source>
        <dbReference type="ARBA" id="ARBA00022763"/>
    </source>
</evidence>
<reference evidence="12 13" key="1">
    <citation type="submission" date="2021-07" db="EMBL/GenBank/DDBJ databases">
        <title>Sphingomonas sp.</title>
        <authorList>
            <person name="Feng G."/>
            <person name="Li J."/>
            <person name="Pan M."/>
        </authorList>
    </citation>
    <scope>NUCLEOTIDE SEQUENCE [LARGE SCALE GENOMIC DNA]</scope>
    <source>
        <strain evidence="12 13">RRHST34</strain>
    </source>
</reference>
<dbReference type="InterPro" id="IPR043128">
    <property type="entry name" value="Rev_trsase/Diguanyl_cyclase"/>
</dbReference>
<dbReference type="InterPro" id="IPR043502">
    <property type="entry name" value="DNA/RNA_pol_sf"/>
</dbReference>
<feature type="domain" description="UmuC" evidence="11">
    <location>
        <begin position="3"/>
        <end position="189"/>
    </location>
</feature>
<keyword evidence="7" id="KW-0742">SOS response</keyword>
<keyword evidence="4" id="KW-0227">DNA damage</keyword>
<dbReference type="Pfam" id="PF13438">
    <property type="entry name" value="DUF4113"/>
    <property type="match status" value="1"/>
</dbReference>
<dbReference type="SUPFAM" id="SSF56672">
    <property type="entry name" value="DNA/RNA polymerases"/>
    <property type="match status" value="1"/>
</dbReference>
<evidence type="ECO:0000256" key="10">
    <source>
        <dbReference type="SAM" id="MobiDB-lite"/>
    </source>
</evidence>
<comment type="caution">
    <text evidence="12">The sequence shown here is derived from an EMBL/GenBank/DDBJ whole genome shotgun (WGS) entry which is preliminary data.</text>
</comment>
<evidence type="ECO:0000313" key="13">
    <source>
        <dbReference type="Proteomes" id="UP000759103"/>
    </source>
</evidence>
<protein>
    <recommendedName>
        <fullName evidence="3">DNA-directed DNA polymerase</fullName>
        <ecNumber evidence="3">2.7.7.7</ecNumber>
    </recommendedName>
</protein>
<dbReference type="EC" id="2.7.7.7" evidence="3"/>
<comment type="similarity">
    <text evidence="1">Belongs to the DNA polymerase type-Y family.</text>
</comment>
<evidence type="ECO:0000256" key="5">
    <source>
        <dbReference type="ARBA" id="ARBA00023199"/>
    </source>
</evidence>